<comment type="catalytic activity">
    <reaction evidence="7">
        <text>a 2'-deoxycytidine in DNA + S-adenosyl-L-methionine = a 5-methyl-2'-deoxycytidine in DNA + S-adenosyl-L-homocysteine + H(+)</text>
        <dbReference type="Rhea" id="RHEA:13681"/>
        <dbReference type="Rhea" id="RHEA-COMP:11369"/>
        <dbReference type="Rhea" id="RHEA-COMP:11370"/>
        <dbReference type="ChEBI" id="CHEBI:15378"/>
        <dbReference type="ChEBI" id="CHEBI:57856"/>
        <dbReference type="ChEBI" id="CHEBI:59789"/>
        <dbReference type="ChEBI" id="CHEBI:85452"/>
        <dbReference type="ChEBI" id="CHEBI:85454"/>
        <dbReference type="EC" id="2.1.1.37"/>
    </reaction>
</comment>
<dbReference type="PROSITE" id="PS00094">
    <property type="entry name" value="C5_MTASE_1"/>
    <property type="match status" value="1"/>
</dbReference>
<name>A0A4R3MMI0_9FIRM</name>
<evidence type="ECO:0000256" key="4">
    <source>
        <dbReference type="ARBA" id="ARBA00022747"/>
    </source>
</evidence>
<dbReference type="CDD" id="cd00315">
    <property type="entry name" value="Cyt_C5_DNA_methylase"/>
    <property type="match status" value="1"/>
</dbReference>
<dbReference type="PROSITE" id="PS00095">
    <property type="entry name" value="C5_MTASE_2"/>
    <property type="match status" value="1"/>
</dbReference>
<evidence type="ECO:0000256" key="1">
    <source>
        <dbReference type="ARBA" id="ARBA00022603"/>
    </source>
</evidence>
<dbReference type="Proteomes" id="UP000294902">
    <property type="component" value="Unassembled WGS sequence"/>
</dbReference>
<dbReference type="PRINTS" id="PR00105">
    <property type="entry name" value="C5METTRFRASE"/>
</dbReference>
<evidence type="ECO:0000256" key="2">
    <source>
        <dbReference type="ARBA" id="ARBA00022679"/>
    </source>
</evidence>
<gene>
    <name evidence="8" type="ORF">EDC18_103208</name>
</gene>
<comment type="caution">
    <text evidence="8">The sequence shown here is derived from an EMBL/GenBank/DDBJ whole genome shotgun (WGS) entry which is preliminary data.</text>
</comment>
<dbReference type="PANTHER" id="PTHR46098">
    <property type="entry name" value="TRNA (CYTOSINE(38)-C(5))-METHYLTRANSFERASE"/>
    <property type="match status" value="1"/>
</dbReference>
<dbReference type="GO" id="GO:0032259">
    <property type="term" value="P:methylation"/>
    <property type="evidence" value="ECO:0007669"/>
    <property type="project" value="UniProtKB-KW"/>
</dbReference>
<reference evidence="8 9" key="1">
    <citation type="submission" date="2019-03" db="EMBL/GenBank/DDBJ databases">
        <title>Genomic Encyclopedia of Type Strains, Phase IV (KMG-IV): sequencing the most valuable type-strain genomes for metagenomic binning, comparative biology and taxonomic classification.</title>
        <authorList>
            <person name="Goeker M."/>
        </authorList>
    </citation>
    <scope>NUCLEOTIDE SEQUENCE [LARGE SCALE GENOMIC DNA]</scope>
    <source>
        <strain evidence="8 9">DSM 24629</strain>
    </source>
</reference>
<dbReference type="PROSITE" id="PS51679">
    <property type="entry name" value="SAM_MT_C5"/>
    <property type="match status" value="1"/>
</dbReference>
<dbReference type="SUPFAM" id="SSF53335">
    <property type="entry name" value="S-adenosyl-L-methionine-dependent methyltransferases"/>
    <property type="match status" value="1"/>
</dbReference>
<keyword evidence="1 5" id="KW-0489">Methyltransferase</keyword>
<dbReference type="InterPro" id="IPR029063">
    <property type="entry name" value="SAM-dependent_MTases_sf"/>
</dbReference>
<keyword evidence="2 5" id="KW-0808">Transferase</keyword>
<keyword evidence="4" id="KW-0680">Restriction system</keyword>
<evidence type="ECO:0000313" key="9">
    <source>
        <dbReference type="Proteomes" id="UP000294902"/>
    </source>
</evidence>
<dbReference type="InterPro" id="IPR031303">
    <property type="entry name" value="C5_meth_CS"/>
</dbReference>
<dbReference type="EMBL" id="SMAL01000003">
    <property type="protein sequence ID" value="TCT15503.1"/>
    <property type="molecule type" value="Genomic_DNA"/>
</dbReference>
<comment type="similarity">
    <text evidence="5 6">Belongs to the class I-like SAM-binding methyltransferase superfamily. C5-methyltransferase family.</text>
</comment>
<protein>
    <recommendedName>
        <fullName evidence="7">Cytosine-specific methyltransferase</fullName>
        <ecNumber evidence="7">2.1.1.37</ecNumber>
    </recommendedName>
</protein>
<dbReference type="Pfam" id="PF00145">
    <property type="entry name" value="DNA_methylase"/>
    <property type="match status" value="1"/>
</dbReference>
<dbReference type="GO" id="GO:0009307">
    <property type="term" value="P:DNA restriction-modification system"/>
    <property type="evidence" value="ECO:0007669"/>
    <property type="project" value="UniProtKB-KW"/>
</dbReference>
<dbReference type="InterPro" id="IPR001525">
    <property type="entry name" value="C5_MeTfrase"/>
</dbReference>
<evidence type="ECO:0000256" key="6">
    <source>
        <dbReference type="RuleBase" id="RU000416"/>
    </source>
</evidence>
<dbReference type="Gene3D" id="3.40.50.150">
    <property type="entry name" value="Vaccinia Virus protein VP39"/>
    <property type="match status" value="1"/>
</dbReference>
<evidence type="ECO:0000256" key="7">
    <source>
        <dbReference type="RuleBase" id="RU000417"/>
    </source>
</evidence>
<dbReference type="InterPro" id="IPR050750">
    <property type="entry name" value="C5-MTase"/>
</dbReference>
<organism evidence="8 9">
    <name type="scientific">Natranaerovirga pectinivora</name>
    <dbReference type="NCBI Taxonomy" id="682400"/>
    <lineage>
        <taxon>Bacteria</taxon>
        <taxon>Bacillati</taxon>
        <taxon>Bacillota</taxon>
        <taxon>Clostridia</taxon>
        <taxon>Lachnospirales</taxon>
        <taxon>Natranaerovirgaceae</taxon>
        <taxon>Natranaerovirga</taxon>
    </lineage>
</organism>
<keyword evidence="3 5" id="KW-0949">S-adenosyl-L-methionine</keyword>
<evidence type="ECO:0000256" key="3">
    <source>
        <dbReference type="ARBA" id="ARBA00022691"/>
    </source>
</evidence>
<feature type="active site" evidence="5">
    <location>
        <position position="71"/>
    </location>
</feature>
<dbReference type="RefSeq" id="WP_132251253.1">
    <property type="nucleotide sequence ID" value="NZ_SMAL01000003.1"/>
</dbReference>
<dbReference type="EC" id="2.1.1.37" evidence="7"/>
<evidence type="ECO:0000256" key="5">
    <source>
        <dbReference type="PROSITE-ProRule" id="PRU01016"/>
    </source>
</evidence>
<dbReference type="GO" id="GO:0003886">
    <property type="term" value="F:DNA (cytosine-5-)-methyltransferase activity"/>
    <property type="evidence" value="ECO:0007669"/>
    <property type="project" value="UniProtKB-EC"/>
</dbReference>
<dbReference type="Gene3D" id="3.90.120.10">
    <property type="entry name" value="DNA Methylase, subunit A, domain 2"/>
    <property type="match status" value="1"/>
</dbReference>
<evidence type="ECO:0000313" key="8">
    <source>
        <dbReference type="EMBL" id="TCT15503.1"/>
    </source>
</evidence>
<dbReference type="OrthoDB" id="9813719at2"/>
<dbReference type="InterPro" id="IPR018117">
    <property type="entry name" value="C5_DNA_meth_AS"/>
</dbReference>
<keyword evidence="9" id="KW-1185">Reference proteome</keyword>
<dbReference type="AlphaFoldDB" id="A0A4R3MMI0"/>
<proteinExistence type="inferred from homology"/>
<dbReference type="NCBIfam" id="TIGR00675">
    <property type="entry name" value="dcm"/>
    <property type="match status" value="1"/>
</dbReference>
<accession>A0A4R3MMI0</accession>
<dbReference type="PANTHER" id="PTHR46098:SF1">
    <property type="entry name" value="TRNA (CYTOSINE(38)-C(5))-METHYLTRANSFERASE"/>
    <property type="match status" value="1"/>
</dbReference>
<sequence length="327" mass="37376">MLKMIDLFAGIGGIRIAFENNGIKCVMSSEIDKYAAETYAINFGETPKGDITKIPLDEIPEFDIIAGGFPCQPFSIGGLRKGFEDTRGTLFFEIEKIIKERRPKAFFLENVAGLVSHDNGKTLEVIESRLHELGYNSKWKLMNAYNYGVPQNRNRWYCVGFREDLKIGFQEQKNAIYSKFYQFPKERKLTFTINDIVKDIEDERYNITEIAQFNINNFLAEYLVSKRYNASQGNIILANEIRASRCNFRSDGISPCLTAKMGTGGNNVPVYIKQMRKLTERECLKIMGFPDTYQIKENSSHSYKQIGNSVVVSVIEEIAKEIVRVLL</sequence>